<keyword evidence="3" id="KW-1185">Reference proteome</keyword>
<sequence length="306" mass="33446">MKDLSFFFLKNSLAAKMKKGIRSFCNGVGSTTTLDQRKADRDMSCVAAAPPSVAASSSFLDEGNTVAAAGSPLTLEQMILQLDMEEEVARRAKLDDDPYAYAYAYSDVHHRRMSCVHSSDILRSARNALNQYPRFSLDGRDAMYRSSFRNAGRRSARRPVGFSTGADSPFVEDCYYGQLGEPRRATSHGLPATVAGESVVWCKPGVVAQLMGLEAVPVPLGGKQCGKRKVVPAMGRKQSLRRMGRHELERERLAMGVHGQCRVARRESVGSCSGGGAGRRDYCVAPPPVCARPSRGRPDWRLGRAR</sequence>
<evidence type="ECO:0000313" key="3">
    <source>
        <dbReference type="Proteomes" id="UP000652761"/>
    </source>
</evidence>
<evidence type="ECO:0000313" key="2">
    <source>
        <dbReference type="EMBL" id="MQM14449.1"/>
    </source>
</evidence>
<dbReference type="AlphaFoldDB" id="A0A843WW12"/>
<reference evidence="2" key="1">
    <citation type="submission" date="2017-07" db="EMBL/GenBank/DDBJ databases">
        <title>Taro Niue Genome Assembly and Annotation.</title>
        <authorList>
            <person name="Atibalentja N."/>
            <person name="Keating K."/>
            <person name="Fields C.J."/>
        </authorList>
    </citation>
    <scope>NUCLEOTIDE SEQUENCE</scope>
    <source>
        <strain evidence="2">Niue_2</strain>
        <tissue evidence="2">Leaf</tissue>
    </source>
</reference>
<proteinExistence type="predicted"/>
<organism evidence="2 3">
    <name type="scientific">Colocasia esculenta</name>
    <name type="common">Wild taro</name>
    <name type="synonym">Arum esculentum</name>
    <dbReference type="NCBI Taxonomy" id="4460"/>
    <lineage>
        <taxon>Eukaryota</taxon>
        <taxon>Viridiplantae</taxon>
        <taxon>Streptophyta</taxon>
        <taxon>Embryophyta</taxon>
        <taxon>Tracheophyta</taxon>
        <taxon>Spermatophyta</taxon>
        <taxon>Magnoliopsida</taxon>
        <taxon>Liliopsida</taxon>
        <taxon>Araceae</taxon>
        <taxon>Aroideae</taxon>
        <taxon>Colocasieae</taxon>
        <taxon>Colocasia</taxon>
    </lineage>
</organism>
<dbReference type="PANTHER" id="PTHR37897:SF1">
    <property type="entry name" value="DUF3741 DOMAIN-CONTAINING PROTEIN"/>
    <property type="match status" value="1"/>
</dbReference>
<evidence type="ECO:0000259" key="1">
    <source>
        <dbReference type="Pfam" id="PF14383"/>
    </source>
</evidence>
<feature type="domain" description="DUF3741" evidence="1">
    <location>
        <begin position="200"/>
        <end position="217"/>
    </location>
</feature>
<dbReference type="OrthoDB" id="1931242at2759"/>
<name>A0A843WW12_COLES</name>
<dbReference type="InterPro" id="IPR032795">
    <property type="entry name" value="DUF3741-assoc"/>
</dbReference>
<protein>
    <recommendedName>
        <fullName evidence="1">DUF3741 domain-containing protein</fullName>
    </recommendedName>
</protein>
<comment type="caution">
    <text evidence="2">The sequence shown here is derived from an EMBL/GenBank/DDBJ whole genome shotgun (WGS) entry which is preliminary data.</text>
</comment>
<dbReference type="PANTHER" id="PTHR37897">
    <property type="entry name" value="DNAK FAMILY PROTEIN"/>
    <property type="match status" value="1"/>
</dbReference>
<dbReference type="Proteomes" id="UP000652761">
    <property type="component" value="Unassembled WGS sequence"/>
</dbReference>
<dbReference type="Pfam" id="PF14383">
    <property type="entry name" value="VARLMGL"/>
    <property type="match status" value="1"/>
</dbReference>
<gene>
    <name evidence="2" type="ORF">Taro_047378</name>
</gene>
<dbReference type="EMBL" id="NMUH01006093">
    <property type="protein sequence ID" value="MQM14449.1"/>
    <property type="molecule type" value="Genomic_DNA"/>
</dbReference>
<accession>A0A843WW12</accession>